<dbReference type="EMBL" id="JAUSVY010000010">
    <property type="protein sequence ID" value="MDQ0506807.1"/>
    <property type="molecule type" value="Genomic_DNA"/>
</dbReference>
<keyword evidence="1" id="KW-0812">Transmembrane</keyword>
<gene>
    <name evidence="2" type="ORF">QOZ94_003622</name>
</gene>
<evidence type="ECO:0000313" key="2">
    <source>
        <dbReference type="EMBL" id="MDQ0506807.1"/>
    </source>
</evidence>
<sequence>MKGGYAHNGFNPPRPVEQALRRGWSGRCPACCEGGLFRIWMLVHDECSHCSETLQHARISNVVPVVAVPLAFLPAAFFGAILDFVRGLPLLFVVVVSEVVAVAAAIYVLPRAKGLLVGLA</sequence>
<dbReference type="RefSeq" id="WP_237345936.1">
    <property type="nucleotide sequence ID" value="NZ_JABWGX010000014.1"/>
</dbReference>
<dbReference type="Proteomes" id="UP001241747">
    <property type="component" value="Unassembled WGS sequence"/>
</dbReference>
<evidence type="ECO:0000313" key="3">
    <source>
        <dbReference type="Proteomes" id="UP001241747"/>
    </source>
</evidence>
<organism evidence="2 3">
    <name type="scientific">Xanthobacter agilis</name>
    <dbReference type="NCBI Taxonomy" id="47492"/>
    <lineage>
        <taxon>Bacteria</taxon>
        <taxon>Pseudomonadati</taxon>
        <taxon>Pseudomonadota</taxon>
        <taxon>Alphaproteobacteria</taxon>
        <taxon>Hyphomicrobiales</taxon>
        <taxon>Xanthobacteraceae</taxon>
        <taxon>Xanthobacter</taxon>
    </lineage>
</organism>
<feature type="transmembrane region" description="Helical" evidence="1">
    <location>
        <begin position="88"/>
        <end position="109"/>
    </location>
</feature>
<dbReference type="InterPro" id="IPR009325">
    <property type="entry name" value="DUF983"/>
</dbReference>
<feature type="transmembrane region" description="Helical" evidence="1">
    <location>
        <begin position="62"/>
        <end position="82"/>
    </location>
</feature>
<accession>A0ABU0LI88</accession>
<keyword evidence="1" id="KW-0472">Membrane</keyword>
<evidence type="ECO:0000256" key="1">
    <source>
        <dbReference type="SAM" id="Phobius"/>
    </source>
</evidence>
<keyword evidence="3" id="KW-1185">Reference proteome</keyword>
<reference evidence="2 3" key="1">
    <citation type="submission" date="2023-07" db="EMBL/GenBank/DDBJ databases">
        <title>Genomic Encyclopedia of Type Strains, Phase IV (KMG-IV): sequencing the most valuable type-strain genomes for metagenomic binning, comparative biology and taxonomic classification.</title>
        <authorList>
            <person name="Goeker M."/>
        </authorList>
    </citation>
    <scope>NUCLEOTIDE SEQUENCE [LARGE SCALE GENOMIC DNA]</scope>
    <source>
        <strain evidence="2 3">DSM 3770</strain>
    </source>
</reference>
<proteinExistence type="predicted"/>
<keyword evidence="1" id="KW-1133">Transmembrane helix</keyword>
<protein>
    <submittedName>
        <fullName evidence="2">Uncharacterized protein (DUF983 family)</fullName>
    </submittedName>
</protein>
<name>A0ABU0LI88_XANAG</name>
<comment type="caution">
    <text evidence="2">The sequence shown here is derived from an EMBL/GenBank/DDBJ whole genome shotgun (WGS) entry which is preliminary data.</text>
</comment>
<dbReference type="Pfam" id="PF06170">
    <property type="entry name" value="DUF983"/>
    <property type="match status" value="1"/>
</dbReference>